<reference evidence="4" key="1">
    <citation type="submission" date="2016-11" db="EMBL/GenBank/DDBJ databases">
        <title>Trade-off between light-utilization and light-protection in marine flavobacteria.</title>
        <authorList>
            <person name="Kumagai Y."/>
            <person name="Yoshizawa S."/>
            <person name="Kogure K."/>
        </authorList>
    </citation>
    <scope>NUCLEOTIDE SEQUENCE [LARGE SCALE GENOMIC DNA]</scope>
    <source>
        <strain evidence="4">SG-18</strain>
    </source>
</reference>
<comment type="caution">
    <text evidence="3">The sequence shown here is derived from an EMBL/GenBank/DDBJ whole genome shotgun (WGS) entry which is preliminary data.</text>
</comment>
<keyword evidence="3" id="KW-0378">Hydrolase</keyword>
<dbReference type="EMBL" id="MQVX01000001">
    <property type="protein sequence ID" value="PQJ16807.1"/>
    <property type="molecule type" value="Genomic_DNA"/>
</dbReference>
<dbReference type="Gene3D" id="3.40.710.10">
    <property type="entry name" value="DD-peptidase/beta-lactamase superfamily"/>
    <property type="match status" value="1"/>
</dbReference>
<dbReference type="InterPro" id="IPR050789">
    <property type="entry name" value="Diverse_Enzym_Activities"/>
</dbReference>
<sequence length="372" mass="41054">MRIGFALLILLINFACTNPEGSEGIEVLDPTEENEESSDTPEGLYFPPSQSPEWETLSPAMLAWDSNGEQALEEYLLSKDTKAFIVLKEGKIVVEWYFGDHTQNTSWYWASAGKTLTSYTLGIAQEEGLLSLDDTSSDYLGVGWTSATAEQESAITVRHQLTMTSGLDDTAFDCVSPECLTFLAEAGSRWAYHNGPYTLLQQVISSASSSSFEDYFNSRIRNRIGMDGFWFSTSGTNNVFFSSARSMARFGLLNLANGQWNGQSILGDTAYLNDLKSPSQELNSSYGYLYWLNGQDDFRLPGLQALFNGQLIPNAPADTFAGLGANDQKLFIVPSQNLVIVRMGEDAGTSQLGPSSFDTELWDLLNAWIVYD</sequence>
<feature type="compositionally biased region" description="Acidic residues" evidence="1">
    <location>
        <begin position="29"/>
        <end position="39"/>
    </location>
</feature>
<dbReference type="AlphaFoldDB" id="A0A2S7TBC6"/>
<protein>
    <submittedName>
        <fullName evidence="3">Serine hydrolase</fullName>
    </submittedName>
</protein>
<organism evidence="3 4">
    <name type="scientific">Aureicoccus marinus</name>
    <dbReference type="NCBI Taxonomy" id="754435"/>
    <lineage>
        <taxon>Bacteria</taxon>
        <taxon>Pseudomonadati</taxon>
        <taxon>Bacteroidota</taxon>
        <taxon>Flavobacteriia</taxon>
        <taxon>Flavobacteriales</taxon>
        <taxon>Flavobacteriaceae</taxon>
        <taxon>Aureicoccus</taxon>
    </lineage>
</organism>
<dbReference type="PANTHER" id="PTHR43283">
    <property type="entry name" value="BETA-LACTAMASE-RELATED"/>
    <property type="match status" value="1"/>
</dbReference>
<dbReference type="InterPro" id="IPR001466">
    <property type="entry name" value="Beta-lactam-related"/>
</dbReference>
<accession>A0A2S7TBC6</accession>
<feature type="domain" description="Beta-lactamase-related" evidence="2">
    <location>
        <begin position="83"/>
        <end position="343"/>
    </location>
</feature>
<dbReference type="SUPFAM" id="SSF56601">
    <property type="entry name" value="beta-lactamase/transpeptidase-like"/>
    <property type="match status" value="1"/>
</dbReference>
<dbReference type="PANTHER" id="PTHR43283:SF7">
    <property type="entry name" value="BETA-LACTAMASE-RELATED DOMAIN-CONTAINING PROTEIN"/>
    <property type="match status" value="1"/>
</dbReference>
<dbReference type="InterPro" id="IPR012338">
    <property type="entry name" value="Beta-lactam/transpept-like"/>
</dbReference>
<dbReference type="GO" id="GO:0016787">
    <property type="term" value="F:hydrolase activity"/>
    <property type="evidence" value="ECO:0007669"/>
    <property type="project" value="UniProtKB-KW"/>
</dbReference>
<evidence type="ECO:0000313" key="3">
    <source>
        <dbReference type="EMBL" id="PQJ16807.1"/>
    </source>
</evidence>
<evidence type="ECO:0000256" key="1">
    <source>
        <dbReference type="SAM" id="MobiDB-lite"/>
    </source>
</evidence>
<feature type="region of interest" description="Disordered" evidence="1">
    <location>
        <begin position="22"/>
        <end position="50"/>
    </location>
</feature>
<gene>
    <name evidence="3" type="ORF">BST99_07025</name>
</gene>
<evidence type="ECO:0000259" key="2">
    <source>
        <dbReference type="Pfam" id="PF00144"/>
    </source>
</evidence>
<keyword evidence="4" id="KW-1185">Reference proteome</keyword>
<evidence type="ECO:0000313" key="4">
    <source>
        <dbReference type="Proteomes" id="UP000239366"/>
    </source>
</evidence>
<proteinExistence type="predicted"/>
<dbReference type="Proteomes" id="UP000239366">
    <property type="component" value="Unassembled WGS sequence"/>
</dbReference>
<name>A0A2S7TBC6_9FLAO</name>
<dbReference type="Pfam" id="PF00144">
    <property type="entry name" value="Beta-lactamase"/>
    <property type="match status" value="1"/>
</dbReference>